<dbReference type="Proteomes" id="UP000267821">
    <property type="component" value="Unassembled WGS sequence"/>
</dbReference>
<name>A0A3N4LAV5_9PEZI</name>
<sequence length="171" mass="19439">MGGKKNLFFPIWQRWDSNKVVAIIDGETYRTLESYSMWGKEKENIRQHIDAIAKGHYLLEKQDENLLAVIVQVDPVHLDMLIQLGKAALVTIIPEDQQINDTINVLPHMACSIPSCNKLIQLMIPEKDIDILGLQRELNIRERPRPATRTVYYLTTGSGLLGEYGSSLLPK</sequence>
<organism evidence="1 2">
    <name type="scientific">Terfezia boudieri ATCC MYA-4762</name>
    <dbReference type="NCBI Taxonomy" id="1051890"/>
    <lineage>
        <taxon>Eukaryota</taxon>
        <taxon>Fungi</taxon>
        <taxon>Dikarya</taxon>
        <taxon>Ascomycota</taxon>
        <taxon>Pezizomycotina</taxon>
        <taxon>Pezizomycetes</taxon>
        <taxon>Pezizales</taxon>
        <taxon>Pezizaceae</taxon>
        <taxon>Terfezia</taxon>
    </lineage>
</organism>
<reference evidence="1 2" key="1">
    <citation type="journal article" date="2018" name="Nat. Ecol. Evol.">
        <title>Pezizomycetes genomes reveal the molecular basis of ectomycorrhizal truffle lifestyle.</title>
        <authorList>
            <person name="Murat C."/>
            <person name="Payen T."/>
            <person name="Noel B."/>
            <person name="Kuo A."/>
            <person name="Morin E."/>
            <person name="Chen J."/>
            <person name="Kohler A."/>
            <person name="Krizsan K."/>
            <person name="Balestrini R."/>
            <person name="Da Silva C."/>
            <person name="Montanini B."/>
            <person name="Hainaut M."/>
            <person name="Levati E."/>
            <person name="Barry K.W."/>
            <person name="Belfiori B."/>
            <person name="Cichocki N."/>
            <person name="Clum A."/>
            <person name="Dockter R.B."/>
            <person name="Fauchery L."/>
            <person name="Guy J."/>
            <person name="Iotti M."/>
            <person name="Le Tacon F."/>
            <person name="Lindquist E.A."/>
            <person name="Lipzen A."/>
            <person name="Malagnac F."/>
            <person name="Mello A."/>
            <person name="Molinier V."/>
            <person name="Miyauchi S."/>
            <person name="Poulain J."/>
            <person name="Riccioni C."/>
            <person name="Rubini A."/>
            <person name="Sitrit Y."/>
            <person name="Splivallo R."/>
            <person name="Traeger S."/>
            <person name="Wang M."/>
            <person name="Zifcakova L."/>
            <person name="Wipf D."/>
            <person name="Zambonelli A."/>
            <person name="Paolocci F."/>
            <person name="Nowrousian M."/>
            <person name="Ottonello S."/>
            <person name="Baldrian P."/>
            <person name="Spatafora J.W."/>
            <person name="Henrissat B."/>
            <person name="Nagy L.G."/>
            <person name="Aury J.M."/>
            <person name="Wincker P."/>
            <person name="Grigoriev I.V."/>
            <person name="Bonfante P."/>
            <person name="Martin F.M."/>
        </authorList>
    </citation>
    <scope>NUCLEOTIDE SEQUENCE [LARGE SCALE GENOMIC DNA]</scope>
    <source>
        <strain evidence="1 2">ATCC MYA-4762</strain>
    </source>
</reference>
<dbReference type="EMBL" id="ML121579">
    <property type="protein sequence ID" value="RPB19990.1"/>
    <property type="molecule type" value="Genomic_DNA"/>
</dbReference>
<protein>
    <submittedName>
        <fullName evidence="1">Uncharacterized protein</fullName>
    </submittedName>
</protein>
<evidence type="ECO:0000313" key="2">
    <source>
        <dbReference type="Proteomes" id="UP000267821"/>
    </source>
</evidence>
<keyword evidence="2" id="KW-1185">Reference proteome</keyword>
<dbReference type="AlphaFoldDB" id="A0A3N4LAV5"/>
<gene>
    <name evidence="1" type="ORF">L211DRAFT_852696</name>
</gene>
<dbReference type="InParanoid" id="A0A3N4LAV5"/>
<accession>A0A3N4LAV5</accession>
<proteinExistence type="predicted"/>
<evidence type="ECO:0000313" key="1">
    <source>
        <dbReference type="EMBL" id="RPB19990.1"/>
    </source>
</evidence>